<dbReference type="EMBL" id="CADEPM010000001">
    <property type="protein sequence ID" value="CAB3396703.1"/>
    <property type="molecule type" value="Genomic_DNA"/>
</dbReference>
<dbReference type="GO" id="GO:0016757">
    <property type="term" value="F:glycosyltransferase activity"/>
    <property type="evidence" value="ECO:0007669"/>
    <property type="project" value="UniProtKB-KW"/>
</dbReference>
<dbReference type="Pfam" id="PF01697">
    <property type="entry name" value="Glyco_transf_92"/>
    <property type="match status" value="1"/>
</dbReference>
<evidence type="ECO:0000256" key="5">
    <source>
        <dbReference type="ARBA" id="ARBA00022692"/>
    </source>
</evidence>
<feature type="transmembrane region" description="Helical" evidence="8">
    <location>
        <begin position="524"/>
        <end position="542"/>
    </location>
</feature>
<dbReference type="AlphaFoldDB" id="A0A8S1DZB7"/>
<feature type="transmembrane region" description="Helical" evidence="8">
    <location>
        <begin position="722"/>
        <end position="745"/>
    </location>
</feature>
<keyword evidence="7 8" id="KW-0472">Membrane</keyword>
<dbReference type="InterPro" id="IPR008166">
    <property type="entry name" value="Glyco_transf_92"/>
</dbReference>
<dbReference type="PROSITE" id="PS50262">
    <property type="entry name" value="G_PROTEIN_RECEP_F1_2"/>
    <property type="match status" value="1"/>
</dbReference>
<sequence length="782" mass="90153">MRTNVFIHNTYYYGNSKSLGKNAVAIVMTLHKRTIDNLLDYKFKLIGSNSTLRKHSLATLSIEEIPNARCDYVMTLALSNTVDNMEKLEIAANGVSTIIPFKPARTTAPRPIVFCISPQFVAEEWQAFLVQVHVSRRFGAHLHIYLLSIIDSYYDLMKEYEKMGDVTLDQWLTIKFQKTDDPYLEPNGNVELRNQAAAQTDCLLQYKEAVEFIGFLDMDDILIPHNAKNYHEEFRREFDAYTWMNALIFQKTDFETVKVNSLVDQTIGSIVKNAKLLPSKDLGKPIVKPEYYNSTWIHFSIDDQIKAQKLRSENPNARPKQRRNSQTNAIFHLKTLKFIDVDRLATGAIPSGLKDNSTKLIDETTLAEIDAELKTLQSTPNFREISQRLPKDEFYRKIVYQCYFRNFYRIREMGKLQTKELCINAYNCELPQRDDLKCIHSDASYHSGPTMSPFTFHWQTSSFFSPHIGSIEPMMEYGNFGYFLIPSALIGVVCNWTVVFSMLKIASLKQSFGYLTANQALGDAIHCTAFLFYVCVMMIFDIELFLEYSKHCGFVLIFCYELSVLSHLIISFNRFAAIYMPIRYPSMFSIRNTSIIIAVMWITTATLTIYFYQVLCPIFYDPSLIMFSLRFSDFCETLTWYTDFWKFIVCISLVVVFDTATVAKVHTMNRMVRGFNDSKTNESKRKREMVFLKQTCFQGIAFVSELISYFIVPIFYADNKIILFFLTTFAWVSVHCIDGVITVICNPELRNFITLSQTKRNNATSSSANAHTAPPFVIKTDA</sequence>
<keyword evidence="6 8" id="KW-1133">Transmembrane helix</keyword>
<dbReference type="PANTHER" id="PTHR21645">
    <property type="entry name" value="GLYCOSYLTRANSFERASE FAMILY 92 PROTEIN"/>
    <property type="match status" value="1"/>
</dbReference>
<dbReference type="OrthoDB" id="5777994at2759"/>
<dbReference type="InterPro" id="IPR052012">
    <property type="entry name" value="GTase_92"/>
</dbReference>
<dbReference type="InterPro" id="IPR019430">
    <property type="entry name" value="7TM_GPCR_serpentine_rcpt_Srx"/>
</dbReference>
<dbReference type="Pfam" id="PF10328">
    <property type="entry name" value="7TM_GPCR_Srx"/>
    <property type="match status" value="1"/>
</dbReference>
<feature type="domain" description="G-protein coupled receptors family 1 profile" evidence="9">
    <location>
        <begin position="494"/>
        <end position="609"/>
    </location>
</feature>
<keyword evidence="3" id="KW-0328">Glycosyltransferase</keyword>
<evidence type="ECO:0000313" key="11">
    <source>
        <dbReference type="Proteomes" id="UP000494206"/>
    </source>
</evidence>
<organism evidence="10 11">
    <name type="scientific">Caenorhabditis bovis</name>
    <dbReference type="NCBI Taxonomy" id="2654633"/>
    <lineage>
        <taxon>Eukaryota</taxon>
        <taxon>Metazoa</taxon>
        <taxon>Ecdysozoa</taxon>
        <taxon>Nematoda</taxon>
        <taxon>Chromadorea</taxon>
        <taxon>Rhabditida</taxon>
        <taxon>Rhabditina</taxon>
        <taxon>Rhabditomorpha</taxon>
        <taxon>Rhabditoidea</taxon>
        <taxon>Rhabditidae</taxon>
        <taxon>Peloderinae</taxon>
        <taxon>Caenorhabditis</taxon>
    </lineage>
</organism>
<comment type="subcellular location">
    <subcellularLocation>
        <location evidence="1">Membrane</location>
        <topology evidence="1">Single-pass membrane protein</topology>
    </subcellularLocation>
</comment>
<comment type="caution">
    <text evidence="10">The sequence shown here is derived from an EMBL/GenBank/DDBJ whole genome shotgun (WGS) entry which is preliminary data.</text>
</comment>
<evidence type="ECO:0000256" key="3">
    <source>
        <dbReference type="ARBA" id="ARBA00022676"/>
    </source>
</evidence>
<evidence type="ECO:0000259" key="9">
    <source>
        <dbReference type="PROSITE" id="PS50262"/>
    </source>
</evidence>
<evidence type="ECO:0000256" key="2">
    <source>
        <dbReference type="ARBA" id="ARBA00007647"/>
    </source>
</evidence>
<dbReference type="Proteomes" id="UP000494206">
    <property type="component" value="Unassembled WGS sequence"/>
</dbReference>
<evidence type="ECO:0000256" key="6">
    <source>
        <dbReference type="ARBA" id="ARBA00022989"/>
    </source>
</evidence>
<feature type="transmembrane region" description="Helical" evidence="8">
    <location>
        <begin position="644"/>
        <end position="663"/>
    </location>
</feature>
<accession>A0A8S1DZB7</accession>
<dbReference type="GO" id="GO:0016020">
    <property type="term" value="C:membrane"/>
    <property type="evidence" value="ECO:0007669"/>
    <property type="project" value="UniProtKB-SubCell"/>
</dbReference>
<evidence type="ECO:0000256" key="4">
    <source>
        <dbReference type="ARBA" id="ARBA00022679"/>
    </source>
</evidence>
<protein>
    <recommendedName>
        <fullName evidence="9">G-protein coupled receptors family 1 profile domain-containing protein</fullName>
    </recommendedName>
</protein>
<dbReference type="SUPFAM" id="SSF81321">
    <property type="entry name" value="Family A G protein-coupled receptor-like"/>
    <property type="match status" value="1"/>
</dbReference>
<evidence type="ECO:0000313" key="10">
    <source>
        <dbReference type="EMBL" id="CAB3396703.1"/>
    </source>
</evidence>
<reference evidence="10 11" key="1">
    <citation type="submission" date="2020-04" db="EMBL/GenBank/DDBJ databases">
        <authorList>
            <person name="Laetsch R D."/>
            <person name="Stevens L."/>
            <person name="Kumar S."/>
            <person name="Blaxter L. M."/>
        </authorList>
    </citation>
    <scope>NUCLEOTIDE SEQUENCE [LARGE SCALE GENOMIC DNA]</scope>
</reference>
<evidence type="ECO:0000256" key="8">
    <source>
        <dbReference type="SAM" id="Phobius"/>
    </source>
</evidence>
<feature type="transmembrane region" description="Helical" evidence="8">
    <location>
        <begin position="695"/>
        <end position="716"/>
    </location>
</feature>
<dbReference type="PANTHER" id="PTHR21645:SF12">
    <property type="entry name" value="GLYCOSYLTRANSFERASE FAMILY 92 PROTEIN"/>
    <property type="match status" value="1"/>
</dbReference>
<keyword evidence="5 8" id="KW-0812">Transmembrane</keyword>
<name>A0A8S1DZB7_9PELO</name>
<dbReference type="InterPro" id="IPR017452">
    <property type="entry name" value="GPCR_Rhodpsn_7TM"/>
</dbReference>
<dbReference type="CDD" id="cd00637">
    <property type="entry name" value="7tm_classA_rhodopsin-like"/>
    <property type="match status" value="1"/>
</dbReference>
<gene>
    <name evidence="10" type="ORF">CBOVIS_LOCUS219</name>
</gene>
<keyword evidence="11" id="KW-1185">Reference proteome</keyword>
<proteinExistence type="inferred from homology"/>
<comment type="similarity">
    <text evidence="2">Belongs to the glycosyltransferase 92 family.</text>
</comment>
<dbReference type="Gene3D" id="1.20.1070.10">
    <property type="entry name" value="Rhodopsin 7-helix transmembrane proteins"/>
    <property type="match status" value="1"/>
</dbReference>
<feature type="transmembrane region" description="Helical" evidence="8">
    <location>
        <begin position="554"/>
        <end position="575"/>
    </location>
</feature>
<feature type="transmembrane region" description="Helical" evidence="8">
    <location>
        <begin position="480"/>
        <end position="503"/>
    </location>
</feature>
<keyword evidence="4" id="KW-0808">Transferase</keyword>
<evidence type="ECO:0000256" key="1">
    <source>
        <dbReference type="ARBA" id="ARBA00004167"/>
    </source>
</evidence>
<evidence type="ECO:0000256" key="7">
    <source>
        <dbReference type="ARBA" id="ARBA00023136"/>
    </source>
</evidence>
<feature type="transmembrane region" description="Helical" evidence="8">
    <location>
        <begin position="595"/>
        <end position="620"/>
    </location>
</feature>